<dbReference type="InterPro" id="IPR003439">
    <property type="entry name" value="ABC_transporter-like_ATP-bd"/>
</dbReference>
<keyword evidence="3 11" id="KW-0812">Transmembrane</keyword>
<dbReference type="FunFam" id="3.40.50.300:FF:000287">
    <property type="entry name" value="Multidrug ABC transporter ATP-binding protein"/>
    <property type="match status" value="1"/>
</dbReference>
<dbReference type="InterPro" id="IPR011527">
    <property type="entry name" value="ABC1_TM_dom"/>
</dbReference>
<dbReference type="SMART" id="SM00382">
    <property type="entry name" value="AAA"/>
    <property type="match status" value="1"/>
</dbReference>
<comment type="similarity">
    <text evidence="9">Belongs to the ABC transporter superfamily. Lipid exporter (TC 3.A.1.106) family.</text>
</comment>
<evidence type="ECO:0000256" key="7">
    <source>
        <dbReference type="ARBA" id="ARBA00023136"/>
    </source>
</evidence>
<protein>
    <recommendedName>
        <fullName evidence="10">Fatty acid ABC transporter ATP-binding/permease protein</fullName>
    </recommendedName>
</protein>
<dbReference type="Proteomes" id="UP000253868">
    <property type="component" value="Chromosome"/>
</dbReference>
<evidence type="ECO:0000256" key="2">
    <source>
        <dbReference type="ARBA" id="ARBA00022448"/>
    </source>
</evidence>
<keyword evidence="5 14" id="KW-0067">ATP-binding</keyword>
<evidence type="ECO:0000256" key="8">
    <source>
        <dbReference type="ARBA" id="ARBA00055053"/>
    </source>
</evidence>
<feature type="transmembrane region" description="Helical" evidence="11">
    <location>
        <begin position="26"/>
        <end position="49"/>
    </location>
</feature>
<dbReference type="PROSITE" id="PS00211">
    <property type="entry name" value="ABC_TRANSPORTER_1"/>
    <property type="match status" value="1"/>
</dbReference>
<keyword evidence="7 11" id="KW-0472">Membrane</keyword>
<evidence type="ECO:0000256" key="6">
    <source>
        <dbReference type="ARBA" id="ARBA00022989"/>
    </source>
</evidence>
<evidence type="ECO:0000256" key="9">
    <source>
        <dbReference type="ARBA" id="ARBA00061644"/>
    </source>
</evidence>
<comment type="subcellular location">
    <subcellularLocation>
        <location evidence="1">Cell membrane</location>
        <topology evidence="1">Multi-pass membrane protein</topology>
    </subcellularLocation>
</comment>
<evidence type="ECO:0000256" key="3">
    <source>
        <dbReference type="ARBA" id="ARBA00022692"/>
    </source>
</evidence>
<feature type="domain" description="ABC transmembrane type-1" evidence="13">
    <location>
        <begin position="30"/>
        <end position="352"/>
    </location>
</feature>
<reference evidence="15" key="1">
    <citation type="submission" date="2018-07" db="EMBL/GenBank/DDBJ databases">
        <authorList>
            <person name="Zhao J."/>
        </authorList>
    </citation>
    <scope>NUCLEOTIDE SEQUENCE [LARGE SCALE GENOMIC DNA]</scope>
    <source>
        <strain evidence="15">GSSD-12</strain>
    </source>
</reference>
<feature type="domain" description="ABC transporter" evidence="12">
    <location>
        <begin position="386"/>
        <end position="619"/>
    </location>
</feature>
<dbReference type="KEGG" id="spad:DVK44_33980"/>
<evidence type="ECO:0000259" key="12">
    <source>
        <dbReference type="PROSITE" id="PS50893"/>
    </source>
</evidence>
<keyword evidence="2" id="KW-0813">Transport</keyword>
<dbReference type="GO" id="GO:0015421">
    <property type="term" value="F:ABC-type oligopeptide transporter activity"/>
    <property type="evidence" value="ECO:0007669"/>
    <property type="project" value="TreeGrafter"/>
</dbReference>
<keyword evidence="4" id="KW-0547">Nucleotide-binding</keyword>
<dbReference type="InterPro" id="IPR027417">
    <property type="entry name" value="P-loop_NTPase"/>
</dbReference>
<evidence type="ECO:0000256" key="11">
    <source>
        <dbReference type="SAM" id="Phobius"/>
    </source>
</evidence>
<dbReference type="Gene3D" id="3.40.50.300">
    <property type="entry name" value="P-loop containing nucleotide triphosphate hydrolases"/>
    <property type="match status" value="1"/>
</dbReference>
<dbReference type="Pfam" id="PF00005">
    <property type="entry name" value="ABC_tran"/>
    <property type="match status" value="1"/>
</dbReference>
<dbReference type="InterPro" id="IPR017871">
    <property type="entry name" value="ABC_transporter-like_CS"/>
</dbReference>
<dbReference type="EMBL" id="CP031194">
    <property type="protein sequence ID" value="AXG81912.1"/>
    <property type="molecule type" value="Genomic_DNA"/>
</dbReference>
<name>A0A345HYY8_9ACTN</name>
<dbReference type="CDD" id="cd03254">
    <property type="entry name" value="ABCC_Glucan_exporter_like"/>
    <property type="match status" value="1"/>
</dbReference>
<feature type="transmembrane region" description="Helical" evidence="11">
    <location>
        <begin position="100"/>
        <end position="119"/>
    </location>
</feature>
<evidence type="ECO:0000256" key="4">
    <source>
        <dbReference type="ARBA" id="ARBA00022741"/>
    </source>
</evidence>
<dbReference type="OrthoDB" id="9806127at2"/>
<comment type="function">
    <text evidence="8">ABC transporter involved in fatty acid import. Transmembrane domains (TMD) form a pore in the membrane and the ATP-binding domain (NBD) is responsible for energy generation.</text>
</comment>
<organism evidence="14 15">
    <name type="scientific">Streptomyces paludis</name>
    <dbReference type="NCBI Taxonomy" id="2282738"/>
    <lineage>
        <taxon>Bacteria</taxon>
        <taxon>Bacillati</taxon>
        <taxon>Actinomycetota</taxon>
        <taxon>Actinomycetes</taxon>
        <taxon>Kitasatosporales</taxon>
        <taxon>Streptomycetaceae</taxon>
        <taxon>Streptomyces</taxon>
    </lineage>
</organism>
<dbReference type="AlphaFoldDB" id="A0A345HYY8"/>
<dbReference type="GO" id="GO:0005886">
    <property type="term" value="C:plasma membrane"/>
    <property type="evidence" value="ECO:0007669"/>
    <property type="project" value="UniProtKB-SubCell"/>
</dbReference>
<dbReference type="InterPro" id="IPR036640">
    <property type="entry name" value="ABC1_TM_sf"/>
</dbReference>
<accession>A0A345HYY8</accession>
<keyword evidence="6 11" id="KW-1133">Transmembrane helix</keyword>
<dbReference type="PANTHER" id="PTHR43394:SF1">
    <property type="entry name" value="ATP-BINDING CASSETTE SUB-FAMILY B MEMBER 10, MITOCHONDRIAL"/>
    <property type="match status" value="1"/>
</dbReference>
<proteinExistence type="inferred from homology"/>
<sequence length="627" mass="67095">MKEKKRVTHAKGTLRAIARLLRSHRLVLTIALLVSFAGVVVNTVAPLLLGYATDLIVAGVAGQATPAGLTKAEALDQLRAEGRTTLASVYSTVDFLPGHGIDFAAVASVLVTVVALYAGGSAANFAQERIAANVVQAVARDVRRRVEEKLAKLPLGYFDGQPRGELLGRVTNDVDNMQQVLQQTLSQLVTAVLYATGLTAVMFVISPPLAALLLVSLPVCAVIAAKLSGRARPRFAEQWAATGALATHVEDMYSGHTLVRVFGRQTLSEAEFDKHNKTTYESGRAASFLSATVEPALIFVSNLNYVAVAVVGVLRVSTGALSIGEVQAFLQYANQFSNQAGQIGSVVGRFQSGLASAERVFDFLDADEQSADPAHPVTPGNVAGQVEFQDVGFRYTPDRPLIEGFSLSVRPGTTVAIVGPTGAGKTTLGNLLMRFYEPDSGRILLDGTDIATMSREDLRSRTGLVLQDTWLFEGTVAENIAYGRPGVTREKIVAAAKAMRVDHFVRTLPHGYDTVLDEAAGISAGEKQLITVARAFLASPAVLILDEATSSVDTRSELLVQKAMAELRRGRTSFVIAHRLSTIRDADLILVMDQGRIVEQGTHDELLAVDGAYAHLYTSQFVSTLRL</sequence>
<dbReference type="PROSITE" id="PS50929">
    <property type="entry name" value="ABC_TM1F"/>
    <property type="match status" value="1"/>
</dbReference>
<keyword evidence="15" id="KW-1185">Reference proteome</keyword>
<dbReference type="InterPro" id="IPR003593">
    <property type="entry name" value="AAA+_ATPase"/>
</dbReference>
<dbReference type="PANTHER" id="PTHR43394">
    <property type="entry name" value="ATP-DEPENDENT PERMEASE MDL1, MITOCHONDRIAL"/>
    <property type="match status" value="1"/>
</dbReference>
<dbReference type="CDD" id="cd18547">
    <property type="entry name" value="ABC_6TM_Tm288_like"/>
    <property type="match status" value="1"/>
</dbReference>
<dbReference type="Pfam" id="PF00664">
    <property type="entry name" value="ABC_membrane"/>
    <property type="match status" value="1"/>
</dbReference>
<gene>
    <name evidence="14" type="ORF">DVK44_33980</name>
</gene>
<dbReference type="InterPro" id="IPR039421">
    <property type="entry name" value="Type_1_exporter"/>
</dbReference>
<feature type="transmembrane region" description="Helical" evidence="11">
    <location>
        <begin position="211"/>
        <end position="229"/>
    </location>
</feature>
<dbReference type="PROSITE" id="PS50893">
    <property type="entry name" value="ABC_TRANSPORTER_2"/>
    <property type="match status" value="1"/>
</dbReference>
<dbReference type="GO" id="GO:0005524">
    <property type="term" value="F:ATP binding"/>
    <property type="evidence" value="ECO:0007669"/>
    <property type="project" value="UniProtKB-KW"/>
</dbReference>
<evidence type="ECO:0000313" key="15">
    <source>
        <dbReference type="Proteomes" id="UP000253868"/>
    </source>
</evidence>
<dbReference type="RefSeq" id="WP_114664452.1">
    <property type="nucleotide sequence ID" value="NZ_CP031194.1"/>
</dbReference>
<evidence type="ECO:0000256" key="5">
    <source>
        <dbReference type="ARBA" id="ARBA00022840"/>
    </source>
</evidence>
<evidence type="ECO:0000313" key="14">
    <source>
        <dbReference type="EMBL" id="AXG81912.1"/>
    </source>
</evidence>
<evidence type="ECO:0000256" key="1">
    <source>
        <dbReference type="ARBA" id="ARBA00004651"/>
    </source>
</evidence>
<dbReference type="SUPFAM" id="SSF52540">
    <property type="entry name" value="P-loop containing nucleoside triphosphate hydrolases"/>
    <property type="match status" value="1"/>
</dbReference>
<dbReference type="SUPFAM" id="SSF90123">
    <property type="entry name" value="ABC transporter transmembrane region"/>
    <property type="match status" value="1"/>
</dbReference>
<dbReference type="Gene3D" id="1.20.1560.10">
    <property type="entry name" value="ABC transporter type 1, transmembrane domain"/>
    <property type="match status" value="1"/>
</dbReference>
<dbReference type="GO" id="GO:0016887">
    <property type="term" value="F:ATP hydrolysis activity"/>
    <property type="evidence" value="ECO:0007669"/>
    <property type="project" value="InterPro"/>
</dbReference>
<evidence type="ECO:0000259" key="13">
    <source>
        <dbReference type="PROSITE" id="PS50929"/>
    </source>
</evidence>
<evidence type="ECO:0000256" key="10">
    <source>
        <dbReference type="ARBA" id="ARBA00071747"/>
    </source>
</evidence>